<dbReference type="STRING" id="981085.W9QVW6"/>
<dbReference type="InterPro" id="IPR015424">
    <property type="entry name" value="PyrdxlP-dep_Trfase"/>
</dbReference>
<feature type="transmembrane region" description="Helical" evidence="3">
    <location>
        <begin position="371"/>
        <end position="392"/>
    </location>
</feature>
<dbReference type="InterPro" id="IPR015421">
    <property type="entry name" value="PyrdxlP-dep_Trfase_major"/>
</dbReference>
<evidence type="ECO:0000256" key="3">
    <source>
        <dbReference type="SAM" id="Phobius"/>
    </source>
</evidence>
<feature type="domain" description="Aminotransferase class V" evidence="4">
    <location>
        <begin position="81"/>
        <end position="270"/>
    </location>
</feature>
<protein>
    <submittedName>
        <fullName evidence="5">Isopenicillin N epimerase</fullName>
    </submittedName>
</protein>
<dbReference type="PANTHER" id="PTHR43092">
    <property type="entry name" value="L-CYSTEINE DESULFHYDRASE"/>
    <property type="match status" value="1"/>
</dbReference>
<evidence type="ECO:0000259" key="4">
    <source>
        <dbReference type="Pfam" id="PF00266"/>
    </source>
</evidence>
<sequence>MEMDEERTRSPTNTNNKNRIISWPEIQQEFSHHQPSIARLNNGSFGCCPSSVLAAHHSFQLRFLRHPDAFHLHVLPSALLRSRTILARLINADHVDQISLIDNATTAAALVLQHISRLPRNDAASASFVVVVLDCAFQAVKKSLHAYVARAGGSVVEIHLPFPVRSHRQIIAEFRKGLERAKSLNGGKIRLAIIDHITSMPSVLIPVRELVEICREEGVEQVFVDAAHALGTVPIDVKEIGADFYVSNLHKWFFCPPSVAVLYCRESNNNVPMPIESSLFLWTGTSRDYSAQLVVPAVMEFVNRFEGGIEGIMKRNHDNVVEMGKMLANSWGTILGSPPHMCASMIMVGLPSRLCITTDDHASRQGRHTRFFMKFTLLYLNFKAVLIFFSMLASRLRTHLRECFGVEVPIYYDPATARDDDGESRAARDEDGGVITAYARISHQIYNTVDDYHKFRDAINQLVKDGKFCKMLSTEGAKPYNSSWMALDPLTYIFVSCTTSHGSCVEVLPVS</sequence>
<dbReference type="InterPro" id="IPR000192">
    <property type="entry name" value="Aminotrans_V_dom"/>
</dbReference>
<keyword evidence="3" id="KW-0472">Membrane</keyword>
<gene>
    <name evidence="5" type="ORF">L484_013881</name>
</gene>
<accession>W9QVW6</accession>
<dbReference type="SUPFAM" id="SSF53383">
    <property type="entry name" value="PLP-dependent transferases"/>
    <property type="match status" value="1"/>
</dbReference>
<keyword evidence="3" id="KW-0812">Transmembrane</keyword>
<evidence type="ECO:0000313" key="5">
    <source>
        <dbReference type="EMBL" id="EXB44463.1"/>
    </source>
</evidence>
<dbReference type="AlphaFoldDB" id="W9QVW6"/>
<dbReference type="eggNOG" id="KOG1549">
    <property type="taxonomic scope" value="Eukaryota"/>
</dbReference>
<reference evidence="6" key="1">
    <citation type="submission" date="2013-01" db="EMBL/GenBank/DDBJ databases">
        <title>Draft Genome Sequence of a Mulberry Tree, Morus notabilis C.K. Schneid.</title>
        <authorList>
            <person name="He N."/>
            <person name="Zhao S."/>
        </authorList>
    </citation>
    <scope>NUCLEOTIDE SEQUENCE</scope>
</reference>
<organism evidence="5 6">
    <name type="scientific">Morus notabilis</name>
    <dbReference type="NCBI Taxonomy" id="981085"/>
    <lineage>
        <taxon>Eukaryota</taxon>
        <taxon>Viridiplantae</taxon>
        <taxon>Streptophyta</taxon>
        <taxon>Embryophyta</taxon>
        <taxon>Tracheophyta</taxon>
        <taxon>Spermatophyta</taxon>
        <taxon>Magnoliopsida</taxon>
        <taxon>eudicotyledons</taxon>
        <taxon>Gunneridae</taxon>
        <taxon>Pentapetalae</taxon>
        <taxon>rosids</taxon>
        <taxon>fabids</taxon>
        <taxon>Rosales</taxon>
        <taxon>Moraceae</taxon>
        <taxon>Moreae</taxon>
        <taxon>Morus</taxon>
    </lineage>
</organism>
<proteinExistence type="predicted"/>
<dbReference type="Pfam" id="PF00266">
    <property type="entry name" value="Aminotran_5"/>
    <property type="match status" value="1"/>
</dbReference>
<evidence type="ECO:0000256" key="2">
    <source>
        <dbReference type="SAM" id="MobiDB-lite"/>
    </source>
</evidence>
<feature type="region of interest" description="Disordered" evidence="2">
    <location>
        <begin position="1"/>
        <end position="20"/>
    </location>
</feature>
<dbReference type="PANTHER" id="PTHR43092:SF7">
    <property type="entry name" value="L-CYSTEINE DESULFHYDRASE"/>
    <property type="match status" value="1"/>
</dbReference>
<dbReference type="Proteomes" id="UP000030645">
    <property type="component" value="Unassembled WGS sequence"/>
</dbReference>
<keyword evidence="3" id="KW-1133">Transmembrane helix</keyword>
<dbReference type="EMBL" id="KE343864">
    <property type="protein sequence ID" value="EXB44463.1"/>
    <property type="molecule type" value="Genomic_DNA"/>
</dbReference>
<evidence type="ECO:0000256" key="1">
    <source>
        <dbReference type="ARBA" id="ARBA00022898"/>
    </source>
</evidence>
<keyword evidence="1" id="KW-0663">Pyridoxal phosphate</keyword>
<dbReference type="Gene3D" id="3.40.640.10">
    <property type="entry name" value="Type I PLP-dependent aspartate aminotransferase-like (Major domain)"/>
    <property type="match status" value="1"/>
</dbReference>
<feature type="compositionally biased region" description="Polar residues" evidence="2">
    <location>
        <begin position="10"/>
        <end position="19"/>
    </location>
</feature>
<evidence type="ECO:0000313" key="6">
    <source>
        <dbReference type="Proteomes" id="UP000030645"/>
    </source>
</evidence>
<name>W9QVW6_9ROSA</name>
<keyword evidence="6" id="KW-1185">Reference proteome</keyword>